<evidence type="ECO:0000256" key="1">
    <source>
        <dbReference type="SAM" id="Coils"/>
    </source>
</evidence>
<keyword evidence="4" id="KW-1185">Reference proteome</keyword>
<feature type="coiled-coil region" evidence="1">
    <location>
        <begin position="6"/>
        <end position="33"/>
    </location>
</feature>
<keyword evidence="1" id="KW-0175">Coiled coil</keyword>
<feature type="region of interest" description="Disordered" evidence="2">
    <location>
        <begin position="51"/>
        <end position="85"/>
    </location>
</feature>
<evidence type="ECO:0000256" key="2">
    <source>
        <dbReference type="SAM" id="MobiDB-lite"/>
    </source>
</evidence>
<dbReference type="AlphaFoldDB" id="A0A285INF5"/>
<dbReference type="Proteomes" id="UP000219612">
    <property type="component" value="Unassembled WGS sequence"/>
</dbReference>
<evidence type="ECO:0000313" key="4">
    <source>
        <dbReference type="Proteomes" id="UP000219612"/>
    </source>
</evidence>
<reference evidence="3 4" key="1">
    <citation type="submission" date="2017-09" db="EMBL/GenBank/DDBJ databases">
        <authorList>
            <person name="Ehlers B."/>
            <person name="Leendertz F.H."/>
        </authorList>
    </citation>
    <scope>NUCLEOTIDE SEQUENCE [LARGE SCALE GENOMIC DNA]</scope>
    <source>
        <strain evidence="3 4">CGMCC 4.6857</strain>
    </source>
</reference>
<evidence type="ECO:0000313" key="3">
    <source>
        <dbReference type="EMBL" id="SNY49529.1"/>
    </source>
</evidence>
<proteinExistence type="predicted"/>
<dbReference type="EMBL" id="OBDY01000010">
    <property type="protein sequence ID" value="SNY49529.1"/>
    <property type="molecule type" value="Genomic_DNA"/>
</dbReference>
<accession>A0A285INF5</accession>
<protein>
    <submittedName>
        <fullName evidence="3">Uncharacterized protein</fullName>
    </submittedName>
</protein>
<gene>
    <name evidence="3" type="ORF">SAMN05421748_11036</name>
</gene>
<sequence length="85" mass="9786">MTTYETADLHTRVARYEAALEELRAAHQDVRSVLQDQILYERWQQMGADLGFVADQAPPPDQTRSQRDLQSLNEHIPQMSDSWAS</sequence>
<organism evidence="3 4">
    <name type="scientific">Paractinoplanes atraurantiacus</name>
    <dbReference type="NCBI Taxonomy" id="1036182"/>
    <lineage>
        <taxon>Bacteria</taxon>
        <taxon>Bacillati</taxon>
        <taxon>Actinomycetota</taxon>
        <taxon>Actinomycetes</taxon>
        <taxon>Micromonosporales</taxon>
        <taxon>Micromonosporaceae</taxon>
        <taxon>Paractinoplanes</taxon>
    </lineage>
</organism>
<dbReference type="RefSeq" id="WP_097322148.1">
    <property type="nucleotide sequence ID" value="NZ_OBDY01000010.1"/>
</dbReference>
<dbReference type="OrthoDB" id="3296773at2"/>
<feature type="compositionally biased region" description="Polar residues" evidence="2">
    <location>
        <begin position="68"/>
        <end position="85"/>
    </location>
</feature>
<name>A0A285INF5_9ACTN</name>